<dbReference type="PANTHER" id="PTHR30570">
    <property type="entry name" value="PERIPLASMIC PHOSPHATE BINDING COMPONENT OF PHOSPHATE ABC TRANSPORTER"/>
    <property type="match status" value="1"/>
</dbReference>
<protein>
    <submittedName>
        <fullName evidence="3">Phosphate ABC transporter substrate-binding protein, PhoT family</fullName>
    </submittedName>
</protein>
<gene>
    <name evidence="3" type="ORF">SAMN04488089_12114</name>
</gene>
<organism evidence="3 4">
    <name type="scientific">Myroides profundi</name>
    <dbReference type="NCBI Taxonomy" id="480520"/>
    <lineage>
        <taxon>Bacteria</taxon>
        <taxon>Pseudomonadati</taxon>
        <taxon>Bacteroidota</taxon>
        <taxon>Flavobacteriia</taxon>
        <taxon>Flavobacteriales</taxon>
        <taxon>Flavobacteriaceae</taxon>
        <taxon>Myroides</taxon>
    </lineage>
</organism>
<dbReference type="PANTHER" id="PTHR30570:SF1">
    <property type="entry name" value="PHOSPHATE-BINDING PROTEIN PSTS"/>
    <property type="match status" value="1"/>
</dbReference>
<dbReference type="Gene3D" id="3.40.190.10">
    <property type="entry name" value="Periplasmic binding protein-like II"/>
    <property type="match status" value="2"/>
</dbReference>
<evidence type="ECO:0000313" key="4">
    <source>
        <dbReference type="Proteomes" id="UP000183496"/>
    </source>
</evidence>
<dbReference type="KEGG" id="mpw:MPR_0685"/>
<accession>A0AAJ4W7M3</accession>
<sequence>MIKRGFRVLSYVLAFTAFSVVFIQCKKKEVQSTQSNMEIDYKALDETPVSGYTRILVDESVYPIVNEVNEVFMYEYNRVKVDLVKKSEGEVLNMLMNDSIRVAVLPRKLTDLEVEHFKGRVKPKMTHFATDAIVFVTSKVFNDSIVDYQGILNNLKSSSADKSNKKILVFDNINSSIVSSFKEKAGVSEFTKDYAYFAGDTESVIDYVSKNSDAIGVIGLNWLTQPTVELEEKVAQLKVLSVKNAKDSKYYKPSQNNIAEGTYPLTRDLYVVDIQGKSGLGVGYASYIAGYKGQRIVLKSNLVPFKVPPRELNVRKEI</sequence>
<name>A0AAJ4W7M3_MYRPR</name>
<dbReference type="InterPro" id="IPR024370">
    <property type="entry name" value="PBP_domain"/>
</dbReference>
<dbReference type="EMBL" id="FOFY01000021">
    <property type="protein sequence ID" value="SER60429.1"/>
    <property type="molecule type" value="Genomic_DNA"/>
</dbReference>
<proteinExistence type="predicted"/>
<keyword evidence="1" id="KW-0732">Signal</keyword>
<dbReference type="RefSeq" id="WP_041889125.1">
    <property type="nucleotide sequence ID" value="NZ_CP010817.1"/>
</dbReference>
<dbReference type="InterPro" id="IPR050811">
    <property type="entry name" value="Phosphate_ABC_transporter"/>
</dbReference>
<dbReference type="SUPFAM" id="SSF53850">
    <property type="entry name" value="Periplasmic binding protein-like II"/>
    <property type="match status" value="1"/>
</dbReference>
<evidence type="ECO:0000313" key="3">
    <source>
        <dbReference type="EMBL" id="SER60429.1"/>
    </source>
</evidence>
<feature type="domain" description="PBP" evidence="2">
    <location>
        <begin position="46"/>
        <end position="289"/>
    </location>
</feature>
<evidence type="ECO:0000256" key="1">
    <source>
        <dbReference type="ARBA" id="ARBA00022729"/>
    </source>
</evidence>
<dbReference type="Proteomes" id="UP000183496">
    <property type="component" value="Unassembled WGS sequence"/>
</dbReference>
<evidence type="ECO:0000259" key="2">
    <source>
        <dbReference type="Pfam" id="PF12849"/>
    </source>
</evidence>
<dbReference type="Pfam" id="PF12849">
    <property type="entry name" value="PBP_like_2"/>
    <property type="match status" value="1"/>
</dbReference>
<keyword evidence="4" id="KW-1185">Reference proteome</keyword>
<dbReference type="AlphaFoldDB" id="A0AAJ4W7M3"/>
<reference evidence="3 4" key="1">
    <citation type="submission" date="2016-10" db="EMBL/GenBank/DDBJ databases">
        <authorList>
            <person name="Varghese N."/>
            <person name="Submissions S."/>
        </authorList>
    </citation>
    <scope>NUCLEOTIDE SEQUENCE [LARGE SCALE GENOMIC DNA]</scope>
    <source>
        <strain evidence="4">DSM 19823 / KCTC 23066 / CCTCC M 208030 / D25</strain>
    </source>
</reference>
<comment type="caution">
    <text evidence="3">The sequence shown here is derived from an EMBL/GenBank/DDBJ whole genome shotgun (WGS) entry which is preliminary data.</text>
</comment>